<evidence type="ECO:0000256" key="2">
    <source>
        <dbReference type="SAM" id="SignalP"/>
    </source>
</evidence>
<name>A0ABD3Q6L8_9STRA</name>
<sequence length="148" mass="15786">MKSAPATYSSIRMLIVSVIMLLGSAAAFSNVHTLTKVQANSLELYAKKPTMSGVGGLPGFKSNSKKPVTSKAAPTTKSITKASAKQSSTTKPKKNGTSKSVFEQPKLSTDTPWSSILVAFLNPLRNPNSLFLYLLIIVSVLGKLNENK</sequence>
<evidence type="ECO:0000313" key="3">
    <source>
        <dbReference type="EMBL" id="KAL3796073.1"/>
    </source>
</evidence>
<feature type="chain" id="PRO_5044865566" evidence="2">
    <location>
        <begin position="28"/>
        <end position="148"/>
    </location>
</feature>
<evidence type="ECO:0000256" key="1">
    <source>
        <dbReference type="SAM" id="MobiDB-lite"/>
    </source>
</evidence>
<feature type="compositionally biased region" description="Polar residues" evidence="1">
    <location>
        <begin position="61"/>
        <end position="90"/>
    </location>
</feature>
<protein>
    <submittedName>
        <fullName evidence="3">Uncharacterized protein</fullName>
    </submittedName>
</protein>
<keyword evidence="2" id="KW-0732">Signal</keyword>
<organism evidence="3 4">
    <name type="scientific">Cyclotella atomus</name>
    <dbReference type="NCBI Taxonomy" id="382360"/>
    <lineage>
        <taxon>Eukaryota</taxon>
        <taxon>Sar</taxon>
        <taxon>Stramenopiles</taxon>
        <taxon>Ochrophyta</taxon>
        <taxon>Bacillariophyta</taxon>
        <taxon>Coscinodiscophyceae</taxon>
        <taxon>Thalassiosirophycidae</taxon>
        <taxon>Stephanodiscales</taxon>
        <taxon>Stephanodiscaceae</taxon>
        <taxon>Cyclotella</taxon>
    </lineage>
</organism>
<feature type="region of interest" description="Disordered" evidence="1">
    <location>
        <begin position="52"/>
        <end position="104"/>
    </location>
</feature>
<keyword evidence="4" id="KW-1185">Reference proteome</keyword>
<reference evidence="3 4" key="1">
    <citation type="submission" date="2024-10" db="EMBL/GenBank/DDBJ databases">
        <title>Updated reference genomes for cyclostephanoid diatoms.</title>
        <authorList>
            <person name="Roberts W.R."/>
            <person name="Alverson A.J."/>
        </authorList>
    </citation>
    <scope>NUCLEOTIDE SEQUENCE [LARGE SCALE GENOMIC DNA]</scope>
    <source>
        <strain evidence="3 4">AJA010-31</strain>
    </source>
</reference>
<gene>
    <name evidence="3" type="ORF">ACHAWO_003229</name>
</gene>
<feature type="signal peptide" evidence="2">
    <location>
        <begin position="1"/>
        <end position="27"/>
    </location>
</feature>
<accession>A0ABD3Q6L8</accession>
<dbReference type="EMBL" id="JALLPJ020000301">
    <property type="protein sequence ID" value="KAL3796073.1"/>
    <property type="molecule type" value="Genomic_DNA"/>
</dbReference>
<proteinExistence type="predicted"/>
<dbReference type="AlphaFoldDB" id="A0ABD3Q6L8"/>
<dbReference type="Proteomes" id="UP001530400">
    <property type="component" value="Unassembled WGS sequence"/>
</dbReference>
<evidence type="ECO:0000313" key="4">
    <source>
        <dbReference type="Proteomes" id="UP001530400"/>
    </source>
</evidence>
<comment type="caution">
    <text evidence="3">The sequence shown here is derived from an EMBL/GenBank/DDBJ whole genome shotgun (WGS) entry which is preliminary data.</text>
</comment>